<accession>A0A1H4V2G1</accession>
<organism evidence="1 2">
    <name type="scientific">Pseudomonas anguilliseptica</name>
    <dbReference type="NCBI Taxonomy" id="53406"/>
    <lineage>
        <taxon>Bacteria</taxon>
        <taxon>Pseudomonadati</taxon>
        <taxon>Pseudomonadota</taxon>
        <taxon>Gammaproteobacteria</taxon>
        <taxon>Pseudomonadales</taxon>
        <taxon>Pseudomonadaceae</taxon>
        <taxon>Pseudomonas</taxon>
    </lineage>
</organism>
<reference evidence="2" key="1">
    <citation type="submission" date="2016-10" db="EMBL/GenBank/DDBJ databases">
        <authorList>
            <person name="Varghese N."/>
            <person name="Submissions S."/>
        </authorList>
    </citation>
    <scope>NUCLEOTIDE SEQUENCE [LARGE SCALE GENOMIC DNA]</scope>
    <source>
        <strain evidence="2">DSM 12111</strain>
    </source>
</reference>
<evidence type="ECO:0000313" key="1">
    <source>
        <dbReference type="EMBL" id="SEC74711.1"/>
    </source>
</evidence>
<name>A0A1H4V2G1_PSEAG</name>
<dbReference type="EMBL" id="FNSC01000001">
    <property type="protein sequence ID" value="SEC74711.1"/>
    <property type="molecule type" value="Genomic_DNA"/>
</dbReference>
<sequence>MHKFFYCPETGQVHALEADGSQDYIIQSSWQPKTPAEAEALCAERLKPVASVRRAELLAELAAIDAASARPLRAILVGSATEEDRARLTELDEQAAALRRELATLEPPPAA</sequence>
<protein>
    <submittedName>
        <fullName evidence="1">Uncharacterized protein</fullName>
    </submittedName>
</protein>
<dbReference type="RefSeq" id="WP_090378333.1">
    <property type="nucleotide sequence ID" value="NZ_CP156749.1"/>
</dbReference>
<evidence type="ECO:0000313" key="2">
    <source>
        <dbReference type="Proteomes" id="UP000242849"/>
    </source>
</evidence>
<gene>
    <name evidence="1" type="ORF">SAMN05421553_1375</name>
</gene>
<dbReference type="STRING" id="53406.SAMN05421553_1375"/>
<dbReference type="Proteomes" id="UP000242849">
    <property type="component" value="Unassembled WGS sequence"/>
</dbReference>
<keyword evidence="2" id="KW-1185">Reference proteome</keyword>
<proteinExistence type="predicted"/>
<dbReference type="AlphaFoldDB" id="A0A1H4V2G1"/>